<dbReference type="AlphaFoldDB" id="A0AAV4IDT0"/>
<name>A0AAV4IDT0_9GAST</name>
<organism evidence="2 3">
    <name type="scientific">Elysia marginata</name>
    <dbReference type="NCBI Taxonomy" id="1093978"/>
    <lineage>
        <taxon>Eukaryota</taxon>
        <taxon>Metazoa</taxon>
        <taxon>Spiralia</taxon>
        <taxon>Lophotrochozoa</taxon>
        <taxon>Mollusca</taxon>
        <taxon>Gastropoda</taxon>
        <taxon>Heterobranchia</taxon>
        <taxon>Euthyneura</taxon>
        <taxon>Panpulmonata</taxon>
        <taxon>Sacoglossa</taxon>
        <taxon>Placobranchoidea</taxon>
        <taxon>Plakobranchidae</taxon>
        <taxon>Elysia</taxon>
    </lineage>
</organism>
<keyword evidence="3" id="KW-1185">Reference proteome</keyword>
<comment type="caution">
    <text evidence="2">The sequence shown here is derived from an EMBL/GenBank/DDBJ whole genome shotgun (WGS) entry which is preliminary data.</text>
</comment>
<protein>
    <submittedName>
        <fullName evidence="2">Uncharacterized protein</fullName>
    </submittedName>
</protein>
<evidence type="ECO:0000313" key="3">
    <source>
        <dbReference type="Proteomes" id="UP000762676"/>
    </source>
</evidence>
<reference evidence="2 3" key="1">
    <citation type="journal article" date="2021" name="Elife">
        <title>Chloroplast acquisition without the gene transfer in kleptoplastic sea slugs, Plakobranchus ocellatus.</title>
        <authorList>
            <person name="Maeda T."/>
            <person name="Takahashi S."/>
            <person name="Yoshida T."/>
            <person name="Shimamura S."/>
            <person name="Takaki Y."/>
            <person name="Nagai Y."/>
            <person name="Toyoda A."/>
            <person name="Suzuki Y."/>
            <person name="Arimoto A."/>
            <person name="Ishii H."/>
            <person name="Satoh N."/>
            <person name="Nishiyama T."/>
            <person name="Hasebe M."/>
            <person name="Maruyama T."/>
            <person name="Minagawa J."/>
            <person name="Obokata J."/>
            <person name="Shigenobu S."/>
        </authorList>
    </citation>
    <scope>NUCLEOTIDE SEQUENCE [LARGE SCALE GENOMIC DNA]</scope>
</reference>
<dbReference type="EMBL" id="BMAT01006189">
    <property type="protein sequence ID" value="GFS08124.1"/>
    <property type="molecule type" value="Genomic_DNA"/>
</dbReference>
<proteinExistence type="predicted"/>
<sequence length="126" mass="14377">MSRYMSQSRGRRRALFQDSQEQDRGVGGCRWRGMENQKKIGKREVAFLKNPIVIIAVDVPYSNPDHILCPPLISGPVGLSRKLPKRWPAFDFCGNDPREDGTDCIGIFVRLASFIDRLEEAVDREQ</sequence>
<feature type="region of interest" description="Disordered" evidence="1">
    <location>
        <begin position="1"/>
        <end position="30"/>
    </location>
</feature>
<evidence type="ECO:0000256" key="1">
    <source>
        <dbReference type="SAM" id="MobiDB-lite"/>
    </source>
</evidence>
<dbReference type="Proteomes" id="UP000762676">
    <property type="component" value="Unassembled WGS sequence"/>
</dbReference>
<accession>A0AAV4IDT0</accession>
<evidence type="ECO:0000313" key="2">
    <source>
        <dbReference type="EMBL" id="GFS08124.1"/>
    </source>
</evidence>
<gene>
    <name evidence="2" type="ORF">ElyMa_003007700</name>
</gene>